<feature type="transmembrane region" description="Helical" evidence="1">
    <location>
        <begin position="219"/>
        <end position="244"/>
    </location>
</feature>
<dbReference type="HOGENOM" id="CLU_064985_0_2_1"/>
<keyword evidence="1" id="KW-1133">Transmembrane helix</keyword>
<feature type="transmembrane region" description="Helical" evidence="1">
    <location>
        <begin position="71"/>
        <end position="96"/>
    </location>
</feature>
<dbReference type="EMBL" id="KN846951">
    <property type="protein sequence ID" value="KIV87847.1"/>
    <property type="molecule type" value="Genomic_DNA"/>
</dbReference>
<feature type="transmembrane region" description="Helical" evidence="1">
    <location>
        <begin position="145"/>
        <end position="167"/>
    </location>
</feature>
<dbReference type="InterPro" id="IPR056119">
    <property type="entry name" value="DUF7702"/>
</dbReference>
<feature type="transmembrane region" description="Helical" evidence="1">
    <location>
        <begin position="179"/>
        <end position="199"/>
    </location>
</feature>
<protein>
    <recommendedName>
        <fullName evidence="2">DUF7702 domain-containing protein</fullName>
    </recommendedName>
</protein>
<keyword evidence="1" id="KW-0812">Transmembrane</keyword>
<feature type="transmembrane region" description="Helical" evidence="1">
    <location>
        <begin position="108"/>
        <end position="133"/>
    </location>
</feature>
<dbReference type="Proteomes" id="UP000053599">
    <property type="component" value="Unassembled WGS sequence"/>
</dbReference>
<proteinExistence type="predicted"/>
<reference evidence="3 4" key="1">
    <citation type="submission" date="2015-01" db="EMBL/GenBank/DDBJ databases">
        <title>The Genome Sequence of Exophiala sideris CBS121828.</title>
        <authorList>
            <consortium name="The Broad Institute Genomics Platform"/>
            <person name="Cuomo C."/>
            <person name="de Hoog S."/>
            <person name="Gorbushina A."/>
            <person name="Stielow B."/>
            <person name="Teixiera M."/>
            <person name="Abouelleil A."/>
            <person name="Chapman S.B."/>
            <person name="Priest M."/>
            <person name="Young S.K."/>
            <person name="Wortman J."/>
            <person name="Nusbaum C."/>
            <person name="Birren B."/>
        </authorList>
    </citation>
    <scope>NUCLEOTIDE SEQUENCE [LARGE SCALE GENOMIC DNA]</scope>
    <source>
        <strain evidence="3 4">CBS 121828</strain>
    </source>
</reference>
<feature type="domain" description="DUF7702" evidence="2">
    <location>
        <begin position="4"/>
        <end position="244"/>
    </location>
</feature>
<dbReference type="STRING" id="1016849.A0A0D1YYY9"/>
<organism evidence="3 4">
    <name type="scientific">Exophiala sideris</name>
    <dbReference type="NCBI Taxonomy" id="1016849"/>
    <lineage>
        <taxon>Eukaryota</taxon>
        <taxon>Fungi</taxon>
        <taxon>Dikarya</taxon>
        <taxon>Ascomycota</taxon>
        <taxon>Pezizomycotina</taxon>
        <taxon>Eurotiomycetes</taxon>
        <taxon>Chaetothyriomycetidae</taxon>
        <taxon>Chaetothyriales</taxon>
        <taxon>Herpotrichiellaceae</taxon>
        <taxon>Exophiala</taxon>
    </lineage>
</organism>
<dbReference type="PANTHER" id="PTHR42109:SF2">
    <property type="entry name" value="INTEGRAL MEMBRANE PROTEIN"/>
    <property type="match status" value="1"/>
</dbReference>
<evidence type="ECO:0000259" key="2">
    <source>
        <dbReference type="Pfam" id="PF24800"/>
    </source>
</evidence>
<name>A0A0D1YYY9_9EURO</name>
<evidence type="ECO:0000256" key="1">
    <source>
        <dbReference type="SAM" id="Phobius"/>
    </source>
</evidence>
<evidence type="ECO:0000313" key="3">
    <source>
        <dbReference type="EMBL" id="KIV87847.1"/>
    </source>
</evidence>
<keyword evidence="1" id="KW-0472">Membrane</keyword>
<sequence length="283" mass="30186">MVHITYSDGVSIGRLAYYVPALFVSVVVIAKHGARRAFGWIFLTIFCLIRIIGSAAQLDTINNNNPKTPETIALVCTVLGLSPLLLSTLGILTRVYHSILDQTASTKFSFVVRAIQIPATVALILCIVGATNAQNPADIDSESTVHIGIILFAVVYGVLVLLTGYALRQWRFAGLGESRLIIAVCVTLPFLAVRLLYSLLAAFSHDAKFNPATGSTSSITIALVMETLQEAIVVLIYLAAGLMVPKATGDLGGKNQRSGHGGAAAPQQGYPLSEQQMYGQSRV</sequence>
<dbReference type="AlphaFoldDB" id="A0A0D1YYY9"/>
<dbReference type="OrthoDB" id="2560628at2759"/>
<dbReference type="Pfam" id="PF24800">
    <property type="entry name" value="DUF7702"/>
    <property type="match status" value="1"/>
</dbReference>
<dbReference type="PANTHER" id="PTHR42109">
    <property type="entry name" value="UNPLACED GENOMIC SCAFFOLD UM_SCAF_CONTIG_1.265, WHOLE GENOME SHOTGUN SEQUENCE"/>
    <property type="match status" value="1"/>
</dbReference>
<evidence type="ECO:0000313" key="4">
    <source>
        <dbReference type="Proteomes" id="UP000053599"/>
    </source>
</evidence>
<gene>
    <name evidence="3" type="ORF">PV11_03365</name>
</gene>
<accession>A0A0D1YYY9</accession>
<feature type="transmembrane region" description="Helical" evidence="1">
    <location>
        <begin position="37"/>
        <end position="56"/>
    </location>
</feature>
<feature type="transmembrane region" description="Helical" evidence="1">
    <location>
        <begin position="12"/>
        <end position="30"/>
    </location>
</feature>